<dbReference type="Proteomes" id="UP000294360">
    <property type="component" value="Chromosome"/>
</dbReference>
<proteinExistence type="predicted"/>
<name>A0A4U8YVR7_METTU</name>
<evidence type="ECO:0000313" key="2">
    <source>
        <dbReference type="EMBL" id="VFU07413.1"/>
    </source>
</evidence>
<evidence type="ECO:0000313" key="3">
    <source>
        <dbReference type="Proteomes" id="UP000294360"/>
    </source>
</evidence>
<gene>
    <name evidence="2" type="ORF">MTUNDRAET4_0520</name>
</gene>
<dbReference type="KEGG" id="mtun:MTUNDRAET4_0520"/>
<reference evidence="2 3" key="1">
    <citation type="submission" date="2019-03" db="EMBL/GenBank/DDBJ databases">
        <authorList>
            <person name="Kox A.R. M."/>
        </authorList>
    </citation>
    <scope>NUCLEOTIDE SEQUENCE [LARGE SCALE GENOMIC DNA]</scope>
    <source>
        <strain evidence="2">MTUNDRAET4 annotated genome</strain>
    </source>
</reference>
<sequence length="153" mass="17566">MCCAAHFGEGRDRTWPRVGRFQTTVLRTIDAAPLKRNYTIRPAGIFNRSRKRPKKNIFFTITKGMISLVADCSHGPLKHALEHRNDEKDSDYGRNRWNIARAHPCKRTGAARRRRDGGPGGRLGRRPGWPGRRRCRRLHGRPFNCVELGPQKT</sequence>
<feature type="region of interest" description="Disordered" evidence="1">
    <location>
        <begin position="106"/>
        <end position="134"/>
    </location>
</feature>
<organism evidence="2 3">
    <name type="scientific">Methylocella tundrae</name>
    <dbReference type="NCBI Taxonomy" id="227605"/>
    <lineage>
        <taxon>Bacteria</taxon>
        <taxon>Pseudomonadati</taxon>
        <taxon>Pseudomonadota</taxon>
        <taxon>Alphaproteobacteria</taxon>
        <taxon>Hyphomicrobiales</taxon>
        <taxon>Beijerinckiaceae</taxon>
        <taxon>Methylocella</taxon>
    </lineage>
</organism>
<dbReference type="EMBL" id="LR536450">
    <property type="protein sequence ID" value="VFU07413.1"/>
    <property type="molecule type" value="Genomic_DNA"/>
</dbReference>
<feature type="compositionally biased region" description="Basic residues" evidence="1">
    <location>
        <begin position="106"/>
        <end position="115"/>
    </location>
</feature>
<dbReference type="AlphaFoldDB" id="A0A4U8YVR7"/>
<protein>
    <submittedName>
        <fullName evidence="2">Uncharacterized protein</fullName>
    </submittedName>
</protein>
<accession>A0A4U8YVR7</accession>
<evidence type="ECO:0000256" key="1">
    <source>
        <dbReference type="SAM" id="MobiDB-lite"/>
    </source>
</evidence>